<gene>
    <name evidence="1" type="ORF">QBC38DRAFT_446081</name>
</gene>
<dbReference type="AlphaFoldDB" id="A0AAN7BKF5"/>
<proteinExistence type="predicted"/>
<protein>
    <submittedName>
        <fullName evidence="1">Uncharacterized protein</fullName>
    </submittedName>
</protein>
<reference evidence="1" key="2">
    <citation type="submission" date="2023-05" db="EMBL/GenBank/DDBJ databases">
        <authorList>
            <consortium name="Lawrence Berkeley National Laboratory"/>
            <person name="Steindorff A."/>
            <person name="Hensen N."/>
            <person name="Bonometti L."/>
            <person name="Westerberg I."/>
            <person name="Brannstrom I.O."/>
            <person name="Guillou S."/>
            <person name="Cros-Aarteil S."/>
            <person name="Calhoun S."/>
            <person name="Haridas S."/>
            <person name="Kuo A."/>
            <person name="Mondo S."/>
            <person name="Pangilinan J."/>
            <person name="Riley R."/>
            <person name="Labutti K."/>
            <person name="Andreopoulos B."/>
            <person name="Lipzen A."/>
            <person name="Chen C."/>
            <person name="Yanf M."/>
            <person name="Daum C."/>
            <person name="Ng V."/>
            <person name="Clum A."/>
            <person name="Ohm R."/>
            <person name="Martin F."/>
            <person name="Silar P."/>
            <person name="Natvig D."/>
            <person name="Lalanne C."/>
            <person name="Gautier V."/>
            <person name="Ament-Velasquez S.L."/>
            <person name="Kruys A."/>
            <person name="Hutchinson M.I."/>
            <person name="Powell A.J."/>
            <person name="Barry K."/>
            <person name="Miller A.N."/>
            <person name="Grigoriev I.V."/>
            <person name="Debuchy R."/>
            <person name="Gladieux P."/>
            <person name="Thoren M.H."/>
            <person name="Johannesson H."/>
        </authorList>
    </citation>
    <scope>NUCLEOTIDE SEQUENCE</scope>
    <source>
        <strain evidence="1">CBS 990.96</strain>
    </source>
</reference>
<organism evidence="1 2">
    <name type="scientific">Podospora fimiseda</name>
    <dbReference type="NCBI Taxonomy" id="252190"/>
    <lineage>
        <taxon>Eukaryota</taxon>
        <taxon>Fungi</taxon>
        <taxon>Dikarya</taxon>
        <taxon>Ascomycota</taxon>
        <taxon>Pezizomycotina</taxon>
        <taxon>Sordariomycetes</taxon>
        <taxon>Sordariomycetidae</taxon>
        <taxon>Sordariales</taxon>
        <taxon>Podosporaceae</taxon>
        <taxon>Podospora</taxon>
    </lineage>
</organism>
<accession>A0AAN7BKF5</accession>
<evidence type="ECO:0000313" key="2">
    <source>
        <dbReference type="Proteomes" id="UP001301958"/>
    </source>
</evidence>
<dbReference type="EMBL" id="MU865381">
    <property type="protein sequence ID" value="KAK4224887.1"/>
    <property type="molecule type" value="Genomic_DNA"/>
</dbReference>
<dbReference type="Proteomes" id="UP001301958">
    <property type="component" value="Unassembled WGS sequence"/>
</dbReference>
<keyword evidence="2" id="KW-1185">Reference proteome</keyword>
<reference evidence="1" key="1">
    <citation type="journal article" date="2023" name="Mol. Phylogenet. Evol.">
        <title>Genome-scale phylogeny and comparative genomics of the fungal order Sordariales.</title>
        <authorList>
            <person name="Hensen N."/>
            <person name="Bonometti L."/>
            <person name="Westerberg I."/>
            <person name="Brannstrom I.O."/>
            <person name="Guillou S."/>
            <person name="Cros-Aarteil S."/>
            <person name="Calhoun S."/>
            <person name="Haridas S."/>
            <person name="Kuo A."/>
            <person name="Mondo S."/>
            <person name="Pangilinan J."/>
            <person name="Riley R."/>
            <person name="LaButti K."/>
            <person name="Andreopoulos B."/>
            <person name="Lipzen A."/>
            <person name="Chen C."/>
            <person name="Yan M."/>
            <person name="Daum C."/>
            <person name="Ng V."/>
            <person name="Clum A."/>
            <person name="Steindorff A."/>
            <person name="Ohm R.A."/>
            <person name="Martin F."/>
            <person name="Silar P."/>
            <person name="Natvig D.O."/>
            <person name="Lalanne C."/>
            <person name="Gautier V."/>
            <person name="Ament-Velasquez S.L."/>
            <person name="Kruys A."/>
            <person name="Hutchinson M.I."/>
            <person name="Powell A.J."/>
            <person name="Barry K."/>
            <person name="Miller A.N."/>
            <person name="Grigoriev I.V."/>
            <person name="Debuchy R."/>
            <person name="Gladieux P."/>
            <person name="Hiltunen Thoren M."/>
            <person name="Johannesson H."/>
        </authorList>
    </citation>
    <scope>NUCLEOTIDE SEQUENCE</scope>
    <source>
        <strain evidence="1">CBS 990.96</strain>
    </source>
</reference>
<sequence length="263" mass="30727">MANDRLFDQIATVEAVCNQLQLLLWESLGVLMNNSLHPDPIASIRARTTLVLRLLEEYKQKYDRELCNIISYAVRDDEPNQDEWEKWQLVFEAITVICASLFCHWVFQPRRECALWRSLSLGAMIILGSRCWKQTRKAKEEQKARRRLHSKIAELIRDSEDITSMRNINTVFEHIVMELCGLAQESIGQLGSEDSKAVMLRRFVVFFREWDTKIERLDQQQLLLQEIDFGMGAFWHDVAVAEEVASGHLMVYQMDLDHRAGHF</sequence>
<evidence type="ECO:0000313" key="1">
    <source>
        <dbReference type="EMBL" id="KAK4224887.1"/>
    </source>
</evidence>
<name>A0AAN7BKF5_9PEZI</name>
<comment type="caution">
    <text evidence="1">The sequence shown here is derived from an EMBL/GenBank/DDBJ whole genome shotgun (WGS) entry which is preliminary data.</text>
</comment>